<feature type="transmembrane region" description="Helical" evidence="5">
    <location>
        <begin position="35"/>
        <end position="58"/>
    </location>
</feature>
<organism evidence="6 7">
    <name type="scientific">Longicatena caecimuris</name>
    <dbReference type="NCBI Taxonomy" id="1796635"/>
    <lineage>
        <taxon>Bacteria</taxon>
        <taxon>Bacillati</taxon>
        <taxon>Bacillota</taxon>
        <taxon>Erysipelotrichia</taxon>
        <taxon>Erysipelotrichales</taxon>
        <taxon>Erysipelotrichaceae</taxon>
        <taxon>Longicatena</taxon>
    </lineage>
</organism>
<comment type="subcellular location">
    <subcellularLocation>
        <location evidence="1">Membrane</location>
        <topology evidence="1">Multi-pass membrane protein</topology>
    </subcellularLocation>
</comment>
<feature type="transmembrane region" description="Helical" evidence="5">
    <location>
        <begin position="119"/>
        <end position="143"/>
    </location>
</feature>
<dbReference type="AlphaFoldDB" id="A0A4R3TMR8"/>
<accession>A0A4R3TMR8</accession>
<keyword evidence="2 5" id="KW-0812">Transmembrane</keyword>
<dbReference type="GO" id="GO:0016020">
    <property type="term" value="C:membrane"/>
    <property type="evidence" value="ECO:0007669"/>
    <property type="project" value="UniProtKB-SubCell"/>
</dbReference>
<keyword evidence="3 5" id="KW-1133">Transmembrane helix</keyword>
<dbReference type="Pfam" id="PF02674">
    <property type="entry name" value="Colicin_V"/>
    <property type="match status" value="1"/>
</dbReference>
<comment type="caution">
    <text evidence="6">The sequence shown here is derived from an EMBL/GenBank/DDBJ whole genome shotgun (WGS) entry which is preliminary data.</text>
</comment>
<proteinExistence type="predicted"/>
<name>A0A4R3TMR8_9FIRM</name>
<evidence type="ECO:0000256" key="3">
    <source>
        <dbReference type="ARBA" id="ARBA00022989"/>
    </source>
</evidence>
<keyword evidence="7" id="KW-1185">Reference proteome</keyword>
<feature type="transmembrane region" description="Helical" evidence="5">
    <location>
        <begin position="6"/>
        <end position="23"/>
    </location>
</feature>
<dbReference type="Proteomes" id="UP000295773">
    <property type="component" value="Unassembled WGS sequence"/>
</dbReference>
<reference evidence="6 7" key="1">
    <citation type="submission" date="2019-03" db="EMBL/GenBank/DDBJ databases">
        <title>Genomic Encyclopedia of Type Strains, Phase IV (KMG-IV): sequencing the most valuable type-strain genomes for metagenomic binning, comparative biology and taxonomic classification.</title>
        <authorList>
            <person name="Goeker M."/>
        </authorList>
    </citation>
    <scope>NUCLEOTIDE SEQUENCE [LARGE SCALE GENOMIC DNA]</scope>
    <source>
        <strain evidence="6 7">DSM 29481</strain>
    </source>
</reference>
<evidence type="ECO:0000256" key="1">
    <source>
        <dbReference type="ARBA" id="ARBA00004141"/>
    </source>
</evidence>
<evidence type="ECO:0000256" key="4">
    <source>
        <dbReference type="ARBA" id="ARBA00023136"/>
    </source>
</evidence>
<dbReference type="InterPro" id="IPR003825">
    <property type="entry name" value="Colicin-V_CvpA"/>
</dbReference>
<dbReference type="PANTHER" id="PTHR37306:SF1">
    <property type="entry name" value="COLICIN V PRODUCTION PROTEIN"/>
    <property type="match status" value="1"/>
</dbReference>
<evidence type="ECO:0000256" key="2">
    <source>
        <dbReference type="ARBA" id="ARBA00022692"/>
    </source>
</evidence>
<protein>
    <submittedName>
        <fullName evidence="6">Colicin V production protein</fullName>
    </submittedName>
</protein>
<feature type="transmembrane region" description="Helical" evidence="5">
    <location>
        <begin position="78"/>
        <end position="98"/>
    </location>
</feature>
<dbReference type="RefSeq" id="WP_132223960.1">
    <property type="nucleotide sequence ID" value="NZ_JADPGE010000002.1"/>
</dbReference>
<dbReference type="GO" id="GO:0009403">
    <property type="term" value="P:toxin biosynthetic process"/>
    <property type="evidence" value="ECO:0007669"/>
    <property type="project" value="InterPro"/>
</dbReference>
<dbReference type="EMBL" id="SMBP01000003">
    <property type="protein sequence ID" value="TCU62766.1"/>
    <property type="molecule type" value="Genomic_DNA"/>
</dbReference>
<evidence type="ECO:0000313" key="6">
    <source>
        <dbReference type="EMBL" id="TCU62766.1"/>
    </source>
</evidence>
<gene>
    <name evidence="6" type="ORF">EDD61_103181</name>
</gene>
<evidence type="ECO:0000313" key="7">
    <source>
        <dbReference type="Proteomes" id="UP000295773"/>
    </source>
</evidence>
<keyword evidence="4 5" id="KW-0472">Membrane</keyword>
<dbReference type="PANTHER" id="PTHR37306">
    <property type="entry name" value="COLICIN V PRODUCTION PROTEIN"/>
    <property type="match status" value="1"/>
</dbReference>
<sequence>MYEIMIINVVVVIVMLLFLYSGYKQGFLWKLISILGFFVVGWLAWMASDPVSSILALYPKDQMPLQGTIVEGVFYDSMNRLLLFAILFAVFEVILLLLKPIAKLADMIPVVSTLNRWCGLVLGGVQGILLVSVCALFLTFPFVHEGKRYVQESVLQYCQPVCTAIWKLVEKPLLQVPVFHEQTESIKPLKEDEKQQLKQWLLDIELDKESVDAILGALR</sequence>
<evidence type="ECO:0000256" key="5">
    <source>
        <dbReference type="SAM" id="Phobius"/>
    </source>
</evidence>